<evidence type="ECO:0000313" key="2">
    <source>
        <dbReference type="EMBL" id="PQO37373.1"/>
    </source>
</evidence>
<organism evidence="2 3">
    <name type="scientific">Blastopirellula marina</name>
    <dbReference type="NCBI Taxonomy" id="124"/>
    <lineage>
        <taxon>Bacteria</taxon>
        <taxon>Pseudomonadati</taxon>
        <taxon>Planctomycetota</taxon>
        <taxon>Planctomycetia</taxon>
        <taxon>Pirellulales</taxon>
        <taxon>Pirellulaceae</taxon>
        <taxon>Blastopirellula</taxon>
    </lineage>
</organism>
<evidence type="ECO:0000259" key="1">
    <source>
        <dbReference type="Pfam" id="PF00144"/>
    </source>
</evidence>
<reference evidence="2 3" key="1">
    <citation type="submission" date="2018-02" db="EMBL/GenBank/DDBJ databases">
        <title>Comparative genomes isolates from brazilian mangrove.</title>
        <authorList>
            <person name="Araujo J.E."/>
            <person name="Taketani R.G."/>
            <person name="Silva M.C.P."/>
            <person name="Loureco M.V."/>
            <person name="Andreote F.D."/>
        </authorList>
    </citation>
    <scope>NUCLEOTIDE SEQUENCE [LARGE SCALE GENOMIC DNA]</scope>
    <source>
        <strain evidence="2 3">Hex-1 MGV</strain>
    </source>
</reference>
<feature type="domain" description="Beta-lactamase-related" evidence="1">
    <location>
        <begin position="74"/>
        <end position="371"/>
    </location>
</feature>
<dbReference type="Gene3D" id="3.40.710.10">
    <property type="entry name" value="DD-peptidase/beta-lactamase superfamily"/>
    <property type="match status" value="1"/>
</dbReference>
<dbReference type="SUPFAM" id="SSF56601">
    <property type="entry name" value="beta-lactamase/transpeptidase-like"/>
    <property type="match status" value="1"/>
</dbReference>
<dbReference type="Pfam" id="PF00144">
    <property type="entry name" value="Beta-lactamase"/>
    <property type="match status" value="1"/>
</dbReference>
<name>A0A2S8FYV9_9BACT</name>
<gene>
    <name evidence="2" type="ORF">C5Y83_05365</name>
</gene>
<dbReference type="EMBL" id="PUHY01000005">
    <property type="protein sequence ID" value="PQO37373.1"/>
    <property type="molecule type" value="Genomic_DNA"/>
</dbReference>
<dbReference type="InterPro" id="IPR001466">
    <property type="entry name" value="Beta-lactam-related"/>
</dbReference>
<evidence type="ECO:0000313" key="3">
    <source>
        <dbReference type="Proteomes" id="UP000238322"/>
    </source>
</evidence>
<keyword evidence="2" id="KW-0378">Hydrolase</keyword>
<dbReference type="PANTHER" id="PTHR46825:SF7">
    <property type="entry name" value="D-ALANYL-D-ALANINE CARBOXYPEPTIDASE"/>
    <property type="match status" value="1"/>
</dbReference>
<sequence>MTDWPGAFDGEFALHPLASHISSEATSLGGNIMMARWTRRQWLAAAGSLALTPAVFADAATDSTRLLLETEFKKHGLQALLCGVWRGEENVSTTVLGNSMTGVPATADMHFRVGGVTLTSVCVLLLQFVDRGLVKLDDPLSKWFPNLPKADQVTLQMLGNSTSGYADYVPAESFQKASEADPFRQWTAQELIAIGMESPMLYAPGQGWNYAHTNFVILGEVLKKVGGKSMAALLNENLIRPLGLQQTKYITTPQIPSPVLHAFTAERGTYEESTFWNPSWTSHTGLMISTLGDLGVLANAIGKGTLLSEASRKELTAPTTVGLGINQPNLYYALGIGMMNGWLVQNPRFGGYNLIFAYLPAKQLSVVISTTMGPKCSPDVAYATTVFKELVKELTPDTLIPDVVK</sequence>
<protein>
    <submittedName>
        <fullName evidence="2">Serine hydrolase</fullName>
    </submittedName>
</protein>
<comment type="caution">
    <text evidence="2">The sequence shown here is derived from an EMBL/GenBank/DDBJ whole genome shotgun (WGS) entry which is preliminary data.</text>
</comment>
<dbReference type="InterPro" id="IPR050491">
    <property type="entry name" value="AmpC-like"/>
</dbReference>
<accession>A0A2S8FYV9</accession>
<dbReference type="Proteomes" id="UP000238322">
    <property type="component" value="Unassembled WGS sequence"/>
</dbReference>
<dbReference type="InterPro" id="IPR012338">
    <property type="entry name" value="Beta-lactam/transpept-like"/>
</dbReference>
<proteinExistence type="predicted"/>
<dbReference type="PANTHER" id="PTHR46825">
    <property type="entry name" value="D-ALANYL-D-ALANINE-CARBOXYPEPTIDASE/ENDOPEPTIDASE AMPH"/>
    <property type="match status" value="1"/>
</dbReference>
<dbReference type="GO" id="GO:0016787">
    <property type="term" value="F:hydrolase activity"/>
    <property type="evidence" value="ECO:0007669"/>
    <property type="project" value="UniProtKB-KW"/>
</dbReference>
<dbReference type="AlphaFoldDB" id="A0A2S8FYV9"/>